<gene>
    <name evidence="1" type="ORF">ARALYDRAFT_906184</name>
</gene>
<protein>
    <submittedName>
        <fullName evidence="1">Expressed protein</fullName>
    </submittedName>
</protein>
<dbReference type="AlphaFoldDB" id="D7LSE5"/>
<keyword evidence="2" id="KW-1185">Reference proteome</keyword>
<name>D7LSE5_ARALL</name>
<dbReference type="Gramene" id="scaffold_501888.1">
    <property type="protein sequence ID" value="scaffold_501888.1"/>
    <property type="gene ID" value="scaffold_501888.1"/>
</dbReference>
<evidence type="ECO:0000313" key="1">
    <source>
        <dbReference type="EMBL" id="EFH52210.1"/>
    </source>
</evidence>
<accession>D7LSE5</accession>
<dbReference type="Proteomes" id="UP000008694">
    <property type="component" value="Unassembled WGS sequence"/>
</dbReference>
<dbReference type="SUPFAM" id="SSF54593">
    <property type="entry name" value="Glyoxalase/Bleomycin resistance protein/Dihydroxybiphenyl dioxygenase"/>
    <property type="match status" value="1"/>
</dbReference>
<dbReference type="Gene3D" id="3.10.180.10">
    <property type="entry name" value="2,3-Dihydroxybiphenyl 1,2-Dioxygenase, domain 1"/>
    <property type="match status" value="1"/>
</dbReference>
<evidence type="ECO:0000313" key="2">
    <source>
        <dbReference type="Proteomes" id="UP000008694"/>
    </source>
</evidence>
<dbReference type="InterPro" id="IPR029068">
    <property type="entry name" value="Glyas_Bleomycin-R_OHBP_Dase"/>
</dbReference>
<reference evidence="2" key="1">
    <citation type="journal article" date="2011" name="Nat. Genet.">
        <title>The Arabidopsis lyrata genome sequence and the basis of rapid genome size change.</title>
        <authorList>
            <person name="Hu T.T."/>
            <person name="Pattyn P."/>
            <person name="Bakker E.G."/>
            <person name="Cao J."/>
            <person name="Cheng J.-F."/>
            <person name="Clark R.M."/>
            <person name="Fahlgren N."/>
            <person name="Fawcett J.A."/>
            <person name="Grimwood J."/>
            <person name="Gundlach H."/>
            <person name="Haberer G."/>
            <person name="Hollister J.D."/>
            <person name="Ossowski S."/>
            <person name="Ottilar R.P."/>
            <person name="Salamov A.A."/>
            <person name="Schneeberger K."/>
            <person name="Spannagl M."/>
            <person name="Wang X."/>
            <person name="Yang L."/>
            <person name="Nasrallah M.E."/>
            <person name="Bergelson J."/>
            <person name="Carrington J.C."/>
            <person name="Gaut B.S."/>
            <person name="Schmutz J."/>
            <person name="Mayer K.F.X."/>
            <person name="Van de Peer Y."/>
            <person name="Grigoriev I.V."/>
            <person name="Nordborg M."/>
            <person name="Weigel D."/>
            <person name="Guo Y.-L."/>
        </authorList>
    </citation>
    <scope>NUCLEOTIDE SEQUENCE [LARGE SCALE GENOMIC DNA]</scope>
    <source>
        <strain evidence="2">cv. MN47</strain>
    </source>
</reference>
<dbReference type="HOGENOM" id="CLU_875353_0_0_1"/>
<dbReference type="EMBL" id="GL348717">
    <property type="protein sequence ID" value="EFH52210.1"/>
    <property type="molecule type" value="Genomic_DNA"/>
</dbReference>
<proteinExistence type="predicted"/>
<organism evidence="2">
    <name type="scientific">Arabidopsis lyrata subsp. lyrata</name>
    <name type="common">Lyre-leaved rock-cress</name>
    <dbReference type="NCBI Taxonomy" id="81972"/>
    <lineage>
        <taxon>Eukaryota</taxon>
        <taxon>Viridiplantae</taxon>
        <taxon>Streptophyta</taxon>
        <taxon>Embryophyta</taxon>
        <taxon>Tracheophyta</taxon>
        <taxon>Spermatophyta</taxon>
        <taxon>Magnoliopsida</taxon>
        <taxon>eudicotyledons</taxon>
        <taxon>Gunneridae</taxon>
        <taxon>Pentapetalae</taxon>
        <taxon>rosids</taxon>
        <taxon>malvids</taxon>
        <taxon>Brassicales</taxon>
        <taxon>Brassicaceae</taxon>
        <taxon>Camelineae</taxon>
        <taxon>Arabidopsis</taxon>
    </lineage>
</organism>
<sequence>MENIVTVEKLTGLVIVVVKNANDVSEAMGYYERLFSATVTDIKELKGAGGQIISRWVELTIANARIVICMADAVGDDARVTSGSTVEVVTVDVNSSLEAFKKAGGVEVGNISQVEACRGVKAKVRDPYGFIWSLAEKMERPSSTLPLLFPALESEVTWWMYHHPIGNTVRRQWIDNLNHEQQYNLLRCETSMDALEKLERINGILQGVQLVFFLNPLIRGHAQVREFNKKLKEKYDLLWSGLPSFDSHPSQWSGLIAERERAACYVRQLLKSLESRRYKLNRDGKANYRSSVLNEELVMNRMMWEEVQTNWRAQDRTE</sequence>